<dbReference type="PANTHER" id="PTHR14211:SF7">
    <property type="entry name" value="RIBOSOME BIOGENESIS PROTEIN NOP53"/>
    <property type="match status" value="1"/>
</dbReference>
<evidence type="ECO:0000313" key="16">
    <source>
        <dbReference type="EMBL" id="RMZ72602.1"/>
    </source>
</evidence>
<keyword evidence="8 15" id="KW-0812">Transmembrane</keyword>
<keyword evidence="7" id="KW-0690">Ribosome biogenesis</keyword>
<comment type="subcellular location">
    <subcellularLocation>
        <location evidence="1">Mitochondrion outer membrane</location>
        <topology evidence="1">Single-pass membrane protein</topology>
    </subcellularLocation>
    <subcellularLocation>
        <location evidence="2">Nucleus</location>
        <location evidence="2">Nucleolus</location>
    </subcellularLocation>
    <subcellularLocation>
        <location evidence="3">Nucleus</location>
        <location evidence="3">Nucleoplasm</location>
    </subcellularLocation>
</comment>
<dbReference type="EMBL" id="KE747833">
    <property type="protein sequence ID" value="RMZ72602.1"/>
    <property type="molecule type" value="Genomic_DNA"/>
</dbReference>
<dbReference type="GO" id="GO:0006364">
    <property type="term" value="P:rRNA processing"/>
    <property type="evidence" value="ECO:0007669"/>
    <property type="project" value="TreeGrafter"/>
</dbReference>
<dbReference type="InterPro" id="IPR011687">
    <property type="entry name" value="Nop53/GLTSCR2"/>
</dbReference>
<evidence type="ECO:0000256" key="14">
    <source>
        <dbReference type="SAM" id="MobiDB-lite"/>
    </source>
</evidence>
<feature type="transmembrane region" description="Helical" evidence="15">
    <location>
        <begin position="72"/>
        <end position="93"/>
    </location>
</feature>
<evidence type="ECO:0000256" key="12">
    <source>
        <dbReference type="ARBA" id="ARBA00023136"/>
    </source>
</evidence>
<dbReference type="GO" id="GO:0005654">
    <property type="term" value="C:nucleoplasm"/>
    <property type="evidence" value="ECO:0007669"/>
    <property type="project" value="UniProtKB-SubCell"/>
</dbReference>
<evidence type="ECO:0000256" key="6">
    <source>
        <dbReference type="ARBA" id="ARBA00018339"/>
    </source>
</evidence>
<dbReference type="AlphaFoldDB" id="A0A3M7MDS9"/>
<name>A0A3M7MDS9_9PLEO</name>
<protein>
    <recommendedName>
        <fullName evidence="6">Ribosome biogenesis protein NOP53</fullName>
    </recommendedName>
</protein>
<feature type="region of interest" description="Disordered" evidence="14">
    <location>
        <begin position="515"/>
        <end position="551"/>
    </location>
</feature>
<feature type="region of interest" description="Disordered" evidence="14">
    <location>
        <begin position="568"/>
        <end position="656"/>
    </location>
</feature>
<keyword evidence="9" id="KW-1000">Mitochondrion outer membrane</keyword>
<dbReference type="InterPro" id="IPR023392">
    <property type="entry name" value="Tom20_dom_sf"/>
</dbReference>
<evidence type="ECO:0000256" key="8">
    <source>
        <dbReference type="ARBA" id="ARBA00022692"/>
    </source>
</evidence>
<evidence type="ECO:0000256" key="13">
    <source>
        <dbReference type="ARBA" id="ARBA00023242"/>
    </source>
</evidence>
<evidence type="ECO:0000256" key="10">
    <source>
        <dbReference type="ARBA" id="ARBA00022989"/>
    </source>
</evidence>
<dbReference type="InterPro" id="IPR002056">
    <property type="entry name" value="MAS20"/>
</dbReference>
<dbReference type="Proteomes" id="UP000265663">
    <property type="component" value="Unassembled WGS sequence"/>
</dbReference>
<evidence type="ECO:0000256" key="5">
    <source>
        <dbReference type="ARBA" id="ARBA00008838"/>
    </source>
</evidence>
<dbReference type="PANTHER" id="PTHR14211">
    <property type="entry name" value="GLIOMA SUPPRESSOR CANDIDATE REGION GENE 2"/>
    <property type="match status" value="1"/>
</dbReference>
<dbReference type="OrthoDB" id="5072at2759"/>
<evidence type="ECO:0000256" key="7">
    <source>
        <dbReference type="ARBA" id="ARBA00022517"/>
    </source>
</evidence>
<accession>A0A3M7MDS9</accession>
<dbReference type="GO" id="GO:0005730">
    <property type="term" value="C:nucleolus"/>
    <property type="evidence" value="ECO:0007669"/>
    <property type="project" value="UniProtKB-SubCell"/>
</dbReference>
<keyword evidence="12 15" id="KW-0472">Membrane</keyword>
<gene>
    <name evidence="16" type="ORF">GMOD_00007611</name>
</gene>
<keyword evidence="17" id="KW-1185">Reference proteome</keyword>
<dbReference type="GO" id="GO:0008097">
    <property type="term" value="F:5S rRNA binding"/>
    <property type="evidence" value="ECO:0007669"/>
    <property type="project" value="TreeGrafter"/>
</dbReference>
<keyword evidence="11" id="KW-0496">Mitochondrion</keyword>
<feature type="region of interest" description="Disordered" evidence="14">
    <location>
        <begin position="104"/>
        <end position="129"/>
    </location>
</feature>
<evidence type="ECO:0000256" key="11">
    <source>
        <dbReference type="ARBA" id="ARBA00023128"/>
    </source>
</evidence>
<comment type="similarity">
    <text evidence="4">Belongs to the Tom20 family.</text>
</comment>
<keyword evidence="13" id="KW-0539">Nucleus</keyword>
<evidence type="ECO:0000256" key="2">
    <source>
        <dbReference type="ARBA" id="ARBA00004604"/>
    </source>
</evidence>
<feature type="compositionally biased region" description="Basic and acidic residues" evidence="14">
    <location>
        <begin position="568"/>
        <end position="586"/>
    </location>
</feature>
<dbReference type="SUPFAM" id="SSF47157">
    <property type="entry name" value="Mitochondrial import receptor subunit Tom20"/>
    <property type="match status" value="1"/>
</dbReference>
<dbReference type="GO" id="GO:0005742">
    <property type="term" value="C:mitochondrial outer membrane translocase complex"/>
    <property type="evidence" value="ECO:0007669"/>
    <property type="project" value="InterPro"/>
</dbReference>
<dbReference type="Pfam" id="PF02064">
    <property type="entry name" value="MAS20"/>
    <property type="match status" value="2"/>
</dbReference>
<reference evidence="16 17" key="1">
    <citation type="journal article" date="2014" name="PLoS ONE">
        <title>De novo Genome Assembly of the Fungal Plant Pathogen Pyrenophora semeniperda.</title>
        <authorList>
            <person name="Soliai M.M."/>
            <person name="Meyer S.E."/>
            <person name="Udall J.A."/>
            <person name="Elzinga D.E."/>
            <person name="Hermansen R.A."/>
            <person name="Bodily P.M."/>
            <person name="Hart A.A."/>
            <person name="Coleman C.E."/>
        </authorList>
    </citation>
    <scope>NUCLEOTIDE SEQUENCE [LARGE SCALE GENOMIC DNA]</scope>
    <source>
        <strain evidence="16 17">CCB06</strain>
        <tissue evidence="16">Mycelium</tissue>
    </source>
</reference>
<dbReference type="PRINTS" id="PR00351">
    <property type="entry name" value="OM20RECEPTOR"/>
</dbReference>
<evidence type="ECO:0000313" key="17">
    <source>
        <dbReference type="Proteomes" id="UP000265663"/>
    </source>
</evidence>
<dbReference type="GO" id="GO:0000027">
    <property type="term" value="P:ribosomal large subunit assembly"/>
    <property type="evidence" value="ECO:0007669"/>
    <property type="project" value="TreeGrafter"/>
</dbReference>
<dbReference type="Pfam" id="PF07767">
    <property type="entry name" value="Nop53"/>
    <property type="match status" value="1"/>
</dbReference>
<evidence type="ECO:0000256" key="4">
    <source>
        <dbReference type="ARBA" id="ARBA00005792"/>
    </source>
</evidence>
<organism evidence="16 17">
    <name type="scientific">Pyrenophora seminiperda CCB06</name>
    <dbReference type="NCBI Taxonomy" id="1302712"/>
    <lineage>
        <taxon>Eukaryota</taxon>
        <taxon>Fungi</taxon>
        <taxon>Dikarya</taxon>
        <taxon>Ascomycota</taxon>
        <taxon>Pezizomycotina</taxon>
        <taxon>Dothideomycetes</taxon>
        <taxon>Pleosporomycetidae</taxon>
        <taxon>Pleosporales</taxon>
        <taxon>Pleosporineae</taxon>
        <taxon>Pleosporaceae</taxon>
        <taxon>Pyrenophora</taxon>
    </lineage>
</organism>
<evidence type="ECO:0000256" key="9">
    <source>
        <dbReference type="ARBA" id="ARBA00022787"/>
    </source>
</evidence>
<feature type="compositionally biased region" description="Basic and acidic residues" evidence="14">
    <location>
        <begin position="636"/>
        <end position="656"/>
    </location>
</feature>
<dbReference type="Gene3D" id="1.20.960.10">
    <property type="entry name" value="Mitochondrial outer membrane translocase complex, subunit Tom20 domain"/>
    <property type="match status" value="2"/>
</dbReference>
<evidence type="ECO:0000256" key="15">
    <source>
        <dbReference type="SAM" id="Phobius"/>
    </source>
</evidence>
<feature type="compositionally biased region" description="Acidic residues" evidence="14">
    <location>
        <begin position="588"/>
        <end position="606"/>
    </location>
</feature>
<keyword evidence="10 15" id="KW-1133">Transmembrane helix</keyword>
<dbReference type="GO" id="GO:0006605">
    <property type="term" value="P:protein targeting"/>
    <property type="evidence" value="ECO:0007669"/>
    <property type="project" value="InterPro"/>
</dbReference>
<evidence type="ECO:0000256" key="1">
    <source>
        <dbReference type="ARBA" id="ARBA00004572"/>
    </source>
</evidence>
<proteinExistence type="inferred from homology"/>
<evidence type="ECO:0000256" key="3">
    <source>
        <dbReference type="ARBA" id="ARBA00004642"/>
    </source>
</evidence>
<dbReference type="GO" id="GO:0006886">
    <property type="term" value="P:intracellular protein transport"/>
    <property type="evidence" value="ECO:0007669"/>
    <property type="project" value="InterPro"/>
</dbReference>
<sequence length="773" mass="86083">MRSDPLCVLSRALPPLSQNPSKKLSANIASPQPFPPSTLQGVSLCPPLLHALFNPTHPTCVMSNSSLKPSTIAVISAGTIVTGLLAYAAYFDYKRRNDPGFRKQLKKESKRTERQAKEEAEAQGAEQKKAIREAVERANEEGFPKDPEEVEAYFMQEVAQGEGMVQKGMAEGGGGVVVVGRSANPMPGADNVEAALCFYRALKVYPNPRELINIYDKTVPKPVLDILAEMIAVDTSIPVGGSKTPSEAGSAGDLDTVGVPVEHDALGSQADCSIKRLLQHEHELSCGGWLGLMFTSITAPRESWSDLEALQSTPTATENGRGLRGILDGTFCDDATPQLQAQQRHDTMSDSGVAPAQYKQASRKGKKAWRKNVDITEIKSGLEEVRDQIIQGGVIAEKTADNLFSVDILGSAEIQKDVAKRHKPLKVDEILAKRSAVPAVSTRKRLSDIADDGKRKKAKISGKEYDRLRAIAYGGEQVKKDVVQTSDAAYDPWAVQEVKEDPRFNLLEKKKPKVEPKTLKQAPISQAKSGKAIPSVRKPSGVKSYNPNFDDWRNDLLRQGAKELEVEKKRLQEAREEAERMERAAAETDSDSGEESVWESEWEGFSDSENKEMKKKRPERKSLSQRNKIKRRKEAQRKATHEAKMKAKEQQLQEVKRLTKSVEEKEKARAEKIQALEQMKVELDSEDDGEEIELRKKQFGKAPLPEAPLEVVTTDELTDSLRLVKPQGNLLKDRFRNMLLQGKVEARRQIPYGKQKKYTVSEKWSYKDWELPK</sequence>
<comment type="similarity">
    <text evidence="5">Belongs to the NOP53 family.</text>
</comment>